<accession>A0A4R2L8C8</accession>
<organism evidence="4 5">
    <name type="scientific">Plasticicumulans lactativorans</name>
    <dbReference type="NCBI Taxonomy" id="1133106"/>
    <lineage>
        <taxon>Bacteria</taxon>
        <taxon>Pseudomonadati</taxon>
        <taxon>Pseudomonadota</taxon>
        <taxon>Gammaproteobacteria</taxon>
        <taxon>Candidatus Competibacteraceae</taxon>
        <taxon>Plasticicumulans</taxon>
    </lineage>
</organism>
<dbReference type="PANTHER" id="PTHR10885">
    <property type="entry name" value="ISOPENTENYL-DIPHOSPHATE DELTA-ISOMERASE"/>
    <property type="match status" value="1"/>
</dbReference>
<gene>
    <name evidence="4" type="ORF">EV699_12151</name>
</gene>
<dbReference type="AlphaFoldDB" id="A0A4R2L8C8"/>
<evidence type="ECO:0000259" key="3">
    <source>
        <dbReference type="PROSITE" id="PS51462"/>
    </source>
</evidence>
<dbReference type="PROSITE" id="PS51462">
    <property type="entry name" value="NUDIX"/>
    <property type="match status" value="1"/>
</dbReference>
<comment type="cofactor">
    <cofactor evidence="1">
        <name>Mg(2+)</name>
        <dbReference type="ChEBI" id="CHEBI:18420"/>
    </cofactor>
</comment>
<evidence type="ECO:0000256" key="2">
    <source>
        <dbReference type="ARBA" id="ARBA00022801"/>
    </source>
</evidence>
<dbReference type="EMBL" id="SLWY01000021">
    <property type="protein sequence ID" value="TCO78938.1"/>
    <property type="molecule type" value="Genomic_DNA"/>
</dbReference>
<dbReference type="GO" id="GO:0016787">
    <property type="term" value="F:hydrolase activity"/>
    <property type="evidence" value="ECO:0007669"/>
    <property type="project" value="UniProtKB-KW"/>
</dbReference>
<dbReference type="SUPFAM" id="SSF55811">
    <property type="entry name" value="Nudix"/>
    <property type="match status" value="1"/>
</dbReference>
<dbReference type="InterPro" id="IPR015797">
    <property type="entry name" value="NUDIX_hydrolase-like_dom_sf"/>
</dbReference>
<dbReference type="GO" id="GO:0016853">
    <property type="term" value="F:isomerase activity"/>
    <property type="evidence" value="ECO:0007669"/>
    <property type="project" value="UniProtKB-KW"/>
</dbReference>
<keyword evidence="5" id="KW-1185">Reference proteome</keyword>
<dbReference type="PROSITE" id="PS00893">
    <property type="entry name" value="NUDIX_BOX"/>
    <property type="match status" value="1"/>
</dbReference>
<dbReference type="PANTHER" id="PTHR10885:SF0">
    <property type="entry name" value="ISOPENTENYL-DIPHOSPHATE DELTA-ISOMERASE"/>
    <property type="match status" value="1"/>
</dbReference>
<dbReference type="OrthoDB" id="517136at2"/>
<dbReference type="Pfam" id="PF00293">
    <property type="entry name" value="NUDIX"/>
    <property type="match status" value="1"/>
</dbReference>
<feature type="domain" description="Nudix hydrolase" evidence="3">
    <location>
        <begin position="29"/>
        <end position="158"/>
    </location>
</feature>
<keyword evidence="2" id="KW-0378">Hydrolase</keyword>
<dbReference type="CDD" id="cd04692">
    <property type="entry name" value="NUDIX_Hydrolase"/>
    <property type="match status" value="1"/>
</dbReference>
<keyword evidence="4" id="KW-0413">Isomerase</keyword>
<protein>
    <submittedName>
        <fullName evidence="4">Isopentenyldiphosphate isomerase</fullName>
    </submittedName>
</protein>
<proteinExistence type="predicted"/>
<dbReference type="Proteomes" id="UP000295765">
    <property type="component" value="Unassembled WGS sequence"/>
</dbReference>
<comment type="caution">
    <text evidence="4">The sequence shown here is derived from an EMBL/GenBank/DDBJ whole genome shotgun (WGS) entry which is preliminary data.</text>
</comment>
<evidence type="ECO:0000313" key="4">
    <source>
        <dbReference type="EMBL" id="TCO78938.1"/>
    </source>
</evidence>
<dbReference type="InterPro" id="IPR000086">
    <property type="entry name" value="NUDIX_hydrolase_dom"/>
</dbReference>
<evidence type="ECO:0000313" key="5">
    <source>
        <dbReference type="Proteomes" id="UP000295765"/>
    </source>
</evidence>
<dbReference type="InterPro" id="IPR020084">
    <property type="entry name" value="NUDIX_hydrolase_CS"/>
</dbReference>
<sequence length="171" mass="19074">MAEEWFDVVDVDNRVLGRATRAEVHRRGWRHRSAHAVLFNAAGEVFLQKRSPYKDNDPGRWDSSAAGHVEAGETYAACLPRELAEELGWTPDAVPAPRFELPASAATGQEFAQVFVLSAEGPFRLDPVEIDEGRWFAPEAVDAWLRARPDDFTGAFRLIWARLRGWDAAGG</sequence>
<name>A0A4R2L8C8_9GAMM</name>
<dbReference type="Gene3D" id="3.90.79.10">
    <property type="entry name" value="Nucleoside Triphosphate Pyrophosphohydrolase"/>
    <property type="match status" value="1"/>
</dbReference>
<reference evidence="4 5" key="1">
    <citation type="submission" date="2019-03" db="EMBL/GenBank/DDBJ databases">
        <title>Genomic Encyclopedia of Type Strains, Phase IV (KMG-IV): sequencing the most valuable type-strain genomes for metagenomic binning, comparative biology and taxonomic classification.</title>
        <authorList>
            <person name="Goeker M."/>
        </authorList>
    </citation>
    <scope>NUCLEOTIDE SEQUENCE [LARGE SCALE GENOMIC DNA]</scope>
    <source>
        <strain evidence="4 5">DSM 25287</strain>
    </source>
</reference>
<evidence type="ECO:0000256" key="1">
    <source>
        <dbReference type="ARBA" id="ARBA00001946"/>
    </source>
</evidence>